<dbReference type="EC" id="2.7.11.1" evidence="2"/>
<evidence type="ECO:0000256" key="5">
    <source>
        <dbReference type="ARBA" id="ARBA00022741"/>
    </source>
</evidence>
<dbReference type="AlphaFoldDB" id="A0A9P5N081"/>
<keyword evidence="7 10" id="KW-0067">ATP-binding</keyword>
<feature type="compositionally biased region" description="Polar residues" evidence="11">
    <location>
        <begin position="332"/>
        <end position="353"/>
    </location>
</feature>
<evidence type="ECO:0000256" key="8">
    <source>
        <dbReference type="ARBA" id="ARBA00047899"/>
    </source>
</evidence>
<dbReference type="InterPro" id="IPR011009">
    <property type="entry name" value="Kinase-like_dom_sf"/>
</dbReference>
<evidence type="ECO:0000256" key="11">
    <source>
        <dbReference type="SAM" id="MobiDB-lite"/>
    </source>
</evidence>
<sequence length="917" mass="99804">MTQPSVHELYQRLETVGKGSYGSVHKGIHRATGNVVALKIIDLDADDGDDVDSIQREVALLTQLRDGPNITKYYGCYLDGPRVWIVMEFAQGGSVYSLMQSSPNNCLEEKYVVVIVREVLTGLNYLHKSNVIHRDIKAANILITASGKVMICDFGVSALLATTNSKRNTFIGTPYWMAPEVAQPVPAYDTKADIWSLGIMIYEMMKGSPPHFRVAHMKVIQMIPKVKPPRLAENEGSKDLRDFIPFTLTESPFDRLPADDLLKTKWIKSASKTPVTILKDLLFRYDTWMRTGSKPSDLSEPLPWERESDLGKSESDESPWEFDTVRGRSFDTSRLGSTLSDDQASTTVKPSQSKLPTSLRHLFDNDVTSSPDPFRIPGFSATNKDAVSGIPGSPVPPPSPATPLPVGRDRAARRALRIENSPEDALNLSTATFAFPPRAISNATKAKVGSSLSPPDDQVNSASPYHGHADKPFAVPSSSLHETSVVGSNIPVPAPVPSRILGRRDLRLDPGDPDSEIPFQGSGHEVNFLATSNDDGPSADARLLPALSRRSPSSRNRSQSTAQGPPSTSSLEQNPQLPSDFHFPPYSSSSDPNQLVSSIPEFRHRARISPTRAGAQIFLHNPTQSLDARISAGSPRRPSPPSLAPPILARSLSATPADDAPHDSHAGPFPSGVKPQRRPSLHRLASLTVVEMPPTAPPTRPWSKFGRGRSGNSAGGVGDLSGIPDLKDVLKPPELTSEYQLGMSDLLPPSPTTLYTNLKPFTPHPSHLNSSFIPSANSHFPAANSSSSHLEKSNGITRSLPSPDLHSAFPPASVSFSPVAHRRDGSLPFTHSPLPQVRKLDFGTLMPSHEETHAELERIVDDLVQWLSIAELGMTRLLEKPSEDRIEEETEDIDNGADIGELKNIDDEKNALVLVTR</sequence>
<feature type="region of interest" description="Disordered" evidence="11">
    <location>
        <begin position="628"/>
        <end position="647"/>
    </location>
</feature>
<evidence type="ECO:0000256" key="7">
    <source>
        <dbReference type="ARBA" id="ARBA00022840"/>
    </source>
</evidence>
<evidence type="ECO:0000256" key="3">
    <source>
        <dbReference type="ARBA" id="ARBA00022527"/>
    </source>
</evidence>
<dbReference type="PROSITE" id="PS00108">
    <property type="entry name" value="PROTEIN_KINASE_ST"/>
    <property type="match status" value="1"/>
</dbReference>
<dbReference type="PANTHER" id="PTHR48012:SF21">
    <property type="entry name" value="PH DOMAIN-CONTAINING PROTEIN"/>
    <property type="match status" value="1"/>
</dbReference>
<dbReference type="InterPro" id="IPR050629">
    <property type="entry name" value="STE20/SPS1-PAK"/>
</dbReference>
<feature type="compositionally biased region" description="Basic and acidic residues" evidence="11">
    <location>
        <begin position="303"/>
        <end position="315"/>
    </location>
</feature>
<keyword evidence="3" id="KW-0723">Serine/threonine-protein kinase</keyword>
<feature type="compositionally biased region" description="Low complexity" evidence="11">
    <location>
        <begin position="538"/>
        <end position="560"/>
    </location>
</feature>
<dbReference type="GO" id="GO:0005524">
    <property type="term" value="F:ATP binding"/>
    <property type="evidence" value="ECO:0007669"/>
    <property type="project" value="UniProtKB-UniRule"/>
</dbReference>
<evidence type="ECO:0000256" key="6">
    <source>
        <dbReference type="ARBA" id="ARBA00022777"/>
    </source>
</evidence>
<accession>A0A9P5N081</accession>
<dbReference type="PROSITE" id="PS50011">
    <property type="entry name" value="PROTEIN_KINASE_DOM"/>
    <property type="match status" value="1"/>
</dbReference>
<evidence type="ECO:0000259" key="12">
    <source>
        <dbReference type="PROSITE" id="PS50011"/>
    </source>
</evidence>
<reference evidence="13" key="1">
    <citation type="submission" date="2019-10" db="EMBL/GenBank/DDBJ databases">
        <authorList>
            <consortium name="DOE Joint Genome Institute"/>
            <person name="Kuo A."/>
            <person name="Miyauchi S."/>
            <person name="Kiss E."/>
            <person name="Drula E."/>
            <person name="Kohler A."/>
            <person name="Sanchez-Garcia M."/>
            <person name="Andreopoulos B."/>
            <person name="Barry K.W."/>
            <person name="Bonito G."/>
            <person name="Buee M."/>
            <person name="Carver A."/>
            <person name="Chen C."/>
            <person name="Cichocki N."/>
            <person name="Clum A."/>
            <person name="Culley D."/>
            <person name="Crous P.W."/>
            <person name="Fauchery L."/>
            <person name="Girlanda M."/>
            <person name="Hayes R."/>
            <person name="Keri Z."/>
            <person name="LaButti K."/>
            <person name="Lipzen A."/>
            <person name="Lombard V."/>
            <person name="Magnuson J."/>
            <person name="Maillard F."/>
            <person name="Morin E."/>
            <person name="Murat C."/>
            <person name="Nolan M."/>
            <person name="Ohm R."/>
            <person name="Pangilinan J."/>
            <person name="Pereira M."/>
            <person name="Perotto S."/>
            <person name="Peter M."/>
            <person name="Riley R."/>
            <person name="Sitrit Y."/>
            <person name="Stielow B."/>
            <person name="Szollosi G."/>
            <person name="Zifcakova L."/>
            <person name="Stursova M."/>
            <person name="Spatafora J.W."/>
            <person name="Tedersoo L."/>
            <person name="Vaario L.-M."/>
            <person name="Yamada A."/>
            <person name="Yan M."/>
            <person name="Wang P."/>
            <person name="Xu J."/>
            <person name="Bruns T."/>
            <person name="Baldrian P."/>
            <person name="Vilgalys R."/>
            <person name="Henrissat B."/>
            <person name="Grigoriev I.V."/>
            <person name="Hibbett D."/>
            <person name="Nagy L.G."/>
            <person name="Martin F.M."/>
        </authorList>
    </citation>
    <scope>NUCLEOTIDE SEQUENCE</scope>
    <source>
        <strain evidence="13">Prilba</strain>
    </source>
</reference>
<feature type="compositionally biased region" description="Polar residues" evidence="11">
    <location>
        <begin position="476"/>
        <end position="487"/>
    </location>
</feature>
<evidence type="ECO:0000256" key="1">
    <source>
        <dbReference type="ARBA" id="ARBA00008874"/>
    </source>
</evidence>
<evidence type="ECO:0000256" key="2">
    <source>
        <dbReference type="ARBA" id="ARBA00012513"/>
    </source>
</evidence>
<evidence type="ECO:0000256" key="10">
    <source>
        <dbReference type="PROSITE-ProRule" id="PRU10141"/>
    </source>
</evidence>
<dbReference type="PANTHER" id="PTHR48012">
    <property type="entry name" value="STERILE20-LIKE KINASE, ISOFORM B-RELATED"/>
    <property type="match status" value="1"/>
</dbReference>
<feature type="compositionally biased region" description="Polar residues" evidence="11">
    <location>
        <begin position="561"/>
        <end position="577"/>
    </location>
</feature>
<reference evidence="13" key="2">
    <citation type="journal article" date="2020" name="Nat. Commun.">
        <title>Large-scale genome sequencing of mycorrhizal fungi provides insights into the early evolution of symbiotic traits.</title>
        <authorList>
            <person name="Miyauchi S."/>
            <person name="Kiss E."/>
            <person name="Kuo A."/>
            <person name="Drula E."/>
            <person name="Kohler A."/>
            <person name="Sanchez-Garcia M."/>
            <person name="Morin E."/>
            <person name="Andreopoulos B."/>
            <person name="Barry K.W."/>
            <person name="Bonito G."/>
            <person name="Buee M."/>
            <person name="Carver A."/>
            <person name="Chen C."/>
            <person name="Cichocki N."/>
            <person name="Clum A."/>
            <person name="Culley D."/>
            <person name="Crous P.W."/>
            <person name="Fauchery L."/>
            <person name="Girlanda M."/>
            <person name="Hayes R.D."/>
            <person name="Keri Z."/>
            <person name="LaButti K."/>
            <person name="Lipzen A."/>
            <person name="Lombard V."/>
            <person name="Magnuson J."/>
            <person name="Maillard F."/>
            <person name="Murat C."/>
            <person name="Nolan M."/>
            <person name="Ohm R.A."/>
            <person name="Pangilinan J."/>
            <person name="Pereira M.F."/>
            <person name="Perotto S."/>
            <person name="Peter M."/>
            <person name="Pfister S."/>
            <person name="Riley R."/>
            <person name="Sitrit Y."/>
            <person name="Stielow J.B."/>
            <person name="Szollosi G."/>
            <person name="Zifcakova L."/>
            <person name="Stursova M."/>
            <person name="Spatafora J.W."/>
            <person name="Tedersoo L."/>
            <person name="Vaario L.M."/>
            <person name="Yamada A."/>
            <person name="Yan M."/>
            <person name="Wang P."/>
            <person name="Xu J."/>
            <person name="Bruns T."/>
            <person name="Baldrian P."/>
            <person name="Vilgalys R."/>
            <person name="Dunand C."/>
            <person name="Henrissat B."/>
            <person name="Grigoriev I.V."/>
            <person name="Hibbett D."/>
            <person name="Nagy L.G."/>
            <person name="Martin F.M."/>
        </authorList>
    </citation>
    <scope>NUCLEOTIDE SEQUENCE</scope>
    <source>
        <strain evidence="13">Prilba</strain>
    </source>
</reference>
<feature type="compositionally biased region" description="Polar residues" evidence="11">
    <location>
        <begin position="780"/>
        <end position="800"/>
    </location>
</feature>
<comment type="caution">
    <text evidence="13">The sequence shown here is derived from an EMBL/GenBank/DDBJ whole genome shotgun (WGS) entry which is preliminary data.</text>
</comment>
<dbReference type="InterPro" id="IPR000719">
    <property type="entry name" value="Prot_kinase_dom"/>
</dbReference>
<dbReference type="GO" id="GO:0005737">
    <property type="term" value="C:cytoplasm"/>
    <property type="evidence" value="ECO:0007669"/>
    <property type="project" value="TreeGrafter"/>
</dbReference>
<protein>
    <recommendedName>
        <fullName evidence="2">non-specific serine/threonine protein kinase</fullName>
        <ecNumber evidence="2">2.7.11.1</ecNumber>
    </recommendedName>
</protein>
<dbReference type="PROSITE" id="PS00107">
    <property type="entry name" value="PROTEIN_KINASE_ATP"/>
    <property type="match status" value="1"/>
</dbReference>
<dbReference type="EMBL" id="WHVB01000005">
    <property type="protein sequence ID" value="KAF8482839.1"/>
    <property type="molecule type" value="Genomic_DNA"/>
</dbReference>
<dbReference type="InterPro" id="IPR017441">
    <property type="entry name" value="Protein_kinase_ATP_BS"/>
</dbReference>
<feature type="domain" description="Protein kinase" evidence="12">
    <location>
        <begin position="10"/>
        <end position="267"/>
    </location>
</feature>
<feature type="region of interest" description="Disordered" evidence="11">
    <location>
        <begin position="653"/>
        <end position="678"/>
    </location>
</feature>
<feature type="compositionally biased region" description="Polar residues" evidence="11">
    <location>
        <begin position="586"/>
        <end position="595"/>
    </location>
</feature>
<feature type="region of interest" description="Disordered" evidence="11">
    <location>
        <begin position="780"/>
        <end position="804"/>
    </location>
</feature>
<evidence type="ECO:0000313" key="14">
    <source>
        <dbReference type="Proteomes" id="UP000759537"/>
    </source>
</evidence>
<dbReference type="SMART" id="SM00220">
    <property type="entry name" value="S_TKc"/>
    <property type="match status" value="1"/>
</dbReference>
<dbReference type="OrthoDB" id="248923at2759"/>
<dbReference type="GO" id="GO:0004674">
    <property type="term" value="F:protein serine/threonine kinase activity"/>
    <property type="evidence" value="ECO:0007669"/>
    <property type="project" value="UniProtKB-KW"/>
</dbReference>
<dbReference type="Pfam" id="PF00069">
    <property type="entry name" value="Pkinase"/>
    <property type="match status" value="1"/>
</dbReference>
<feature type="region of interest" description="Disordered" evidence="11">
    <location>
        <begin position="444"/>
        <end position="595"/>
    </location>
</feature>
<proteinExistence type="inferred from homology"/>
<feature type="region of interest" description="Disordered" evidence="11">
    <location>
        <begin position="692"/>
        <end position="720"/>
    </location>
</feature>
<evidence type="ECO:0000256" key="9">
    <source>
        <dbReference type="ARBA" id="ARBA00048679"/>
    </source>
</evidence>
<comment type="similarity">
    <text evidence="1">Belongs to the protein kinase superfamily. STE Ser/Thr protein kinase family. STE20 subfamily.</text>
</comment>
<evidence type="ECO:0000313" key="13">
    <source>
        <dbReference type="EMBL" id="KAF8482839.1"/>
    </source>
</evidence>
<gene>
    <name evidence="13" type="ORF">DFH94DRAFT_382739</name>
</gene>
<organism evidence="13 14">
    <name type="scientific">Russula ochroleuca</name>
    <dbReference type="NCBI Taxonomy" id="152965"/>
    <lineage>
        <taxon>Eukaryota</taxon>
        <taxon>Fungi</taxon>
        <taxon>Dikarya</taxon>
        <taxon>Basidiomycota</taxon>
        <taxon>Agaricomycotina</taxon>
        <taxon>Agaricomycetes</taxon>
        <taxon>Russulales</taxon>
        <taxon>Russulaceae</taxon>
        <taxon>Russula</taxon>
    </lineage>
</organism>
<feature type="region of interest" description="Disordered" evidence="11">
    <location>
        <begin position="293"/>
        <end position="353"/>
    </location>
</feature>
<dbReference type="InterPro" id="IPR008271">
    <property type="entry name" value="Ser/Thr_kinase_AS"/>
</dbReference>
<comment type="catalytic activity">
    <reaction evidence="9">
        <text>L-seryl-[protein] + ATP = O-phospho-L-seryl-[protein] + ADP + H(+)</text>
        <dbReference type="Rhea" id="RHEA:17989"/>
        <dbReference type="Rhea" id="RHEA-COMP:9863"/>
        <dbReference type="Rhea" id="RHEA-COMP:11604"/>
        <dbReference type="ChEBI" id="CHEBI:15378"/>
        <dbReference type="ChEBI" id="CHEBI:29999"/>
        <dbReference type="ChEBI" id="CHEBI:30616"/>
        <dbReference type="ChEBI" id="CHEBI:83421"/>
        <dbReference type="ChEBI" id="CHEBI:456216"/>
        <dbReference type="EC" id="2.7.11.1"/>
    </reaction>
</comment>
<feature type="binding site" evidence="10">
    <location>
        <position position="39"/>
    </location>
    <ligand>
        <name>ATP</name>
        <dbReference type="ChEBI" id="CHEBI:30616"/>
    </ligand>
</feature>
<dbReference type="SUPFAM" id="SSF56112">
    <property type="entry name" value="Protein kinase-like (PK-like)"/>
    <property type="match status" value="1"/>
</dbReference>
<dbReference type="FunFam" id="1.10.510.10:FF:000499">
    <property type="entry name" value="Serine/threonine-protein kinase KIC1"/>
    <property type="match status" value="1"/>
</dbReference>
<dbReference type="Gene3D" id="1.10.510.10">
    <property type="entry name" value="Transferase(Phosphotransferase) domain 1"/>
    <property type="match status" value="1"/>
</dbReference>
<dbReference type="Proteomes" id="UP000759537">
    <property type="component" value="Unassembled WGS sequence"/>
</dbReference>
<keyword evidence="14" id="KW-1185">Reference proteome</keyword>
<name>A0A9P5N081_9AGAM</name>
<keyword evidence="6" id="KW-0418">Kinase</keyword>
<feature type="compositionally biased region" description="Polar residues" evidence="11">
    <location>
        <begin position="450"/>
        <end position="463"/>
    </location>
</feature>
<keyword evidence="4" id="KW-0808">Transferase</keyword>
<comment type="catalytic activity">
    <reaction evidence="8">
        <text>L-threonyl-[protein] + ATP = O-phospho-L-threonyl-[protein] + ADP + H(+)</text>
        <dbReference type="Rhea" id="RHEA:46608"/>
        <dbReference type="Rhea" id="RHEA-COMP:11060"/>
        <dbReference type="Rhea" id="RHEA-COMP:11605"/>
        <dbReference type="ChEBI" id="CHEBI:15378"/>
        <dbReference type="ChEBI" id="CHEBI:30013"/>
        <dbReference type="ChEBI" id="CHEBI:30616"/>
        <dbReference type="ChEBI" id="CHEBI:61977"/>
        <dbReference type="ChEBI" id="CHEBI:456216"/>
        <dbReference type="EC" id="2.7.11.1"/>
    </reaction>
</comment>
<evidence type="ECO:0000256" key="4">
    <source>
        <dbReference type="ARBA" id="ARBA00022679"/>
    </source>
</evidence>
<keyword evidence="5 10" id="KW-0547">Nucleotide-binding</keyword>